<keyword evidence="16" id="KW-1185">Reference proteome</keyword>
<keyword evidence="6 13" id="KW-0812">Transmembrane</keyword>
<comment type="similarity">
    <text evidence="12">Belongs to the cytochrome b561 family.</text>
</comment>
<evidence type="ECO:0000256" key="6">
    <source>
        <dbReference type="ARBA" id="ARBA00022692"/>
    </source>
</evidence>
<dbReference type="Proteomes" id="UP001165679">
    <property type="component" value="Unassembled WGS sequence"/>
</dbReference>
<evidence type="ECO:0000256" key="7">
    <source>
        <dbReference type="ARBA" id="ARBA00022723"/>
    </source>
</evidence>
<evidence type="ECO:0000256" key="10">
    <source>
        <dbReference type="ARBA" id="ARBA00023004"/>
    </source>
</evidence>
<evidence type="ECO:0000256" key="4">
    <source>
        <dbReference type="ARBA" id="ARBA00022475"/>
    </source>
</evidence>
<evidence type="ECO:0000256" key="5">
    <source>
        <dbReference type="ARBA" id="ARBA00022617"/>
    </source>
</evidence>
<proteinExistence type="inferred from homology"/>
<reference evidence="15" key="2">
    <citation type="submission" date="2022-10" db="EMBL/GenBank/DDBJ databases">
        <authorList>
            <person name="Trinh H.N."/>
        </authorList>
    </citation>
    <scope>NUCLEOTIDE SEQUENCE</scope>
    <source>
        <strain evidence="15">RN2-1</strain>
    </source>
</reference>
<evidence type="ECO:0000259" key="14">
    <source>
        <dbReference type="Pfam" id="PF01292"/>
    </source>
</evidence>
<dbReference type="SUPFAM" id="SSF81342">
    <property type="entry name" value="Transmembrane di-heme cytochromes"/>
    <property type="match status" value="1"/>
</dbReference>
<dbReference type="Pfam" id="PF01292">
    <property type="entry name" value="Ni_hydr_CYTB"/>
    <property type="match status" value="1"/>
</dbReference>
<gene>
    <name evidence="15" type="ORF">OL599_25060</name>
</gene>
<dbReference type="GO" id="GO:0022904">
    <property type="term" value="P:respiratory electron transport chain"/>
    <property type="evidence" value="ECO:0007669"/>
    <property type="project" value="InterPro"/>
</dbReference>
<keyword evidence="9 13" id="KW-1133">Transmembrane helix</keyword>
<keyword evidence="8" id="KW-0249">Electron transport</keyword>
<dbReference type="InterPro" id="IPR052168">
    <property type="entry name" value="Cytochrome_b561_oxidase"/>
</dbReference>
<evidence type="ECO:0000256" key="1">
    <source>
        <dbReference type="ARBA" id="ARBA00001970"/>
    </source>
</evidence>
<dbReference type="PANTHER" id="PTHR30529">
    <property type="entry name" value="CYTOCHROME B561"/>
    <property type="match status" value="1"/>
</dbReference>
<feature type="transmembrane region" description="Helical" evidence="13">
    <location>
        <begin position="20"/>
        <end position="39"/>
    </location>
</feature>
<feature type="domain" description="Cytochrome b561 bacterial/Ni-hydrogenase" evidence="14">
    <location>
        <begin position="10"/>
        <end position="178"/>
    </location>
</feature>
<evidence type="ECO:0000256" key="3">
    <source>
        <dbReference type="ARBA" id="ARBA00022448"/>
    </source>
</evidence>
<dbReference type="AlphaFoldDB" id="A0AA41YT20"/>
<evidence type="ECO:0000256" key="9">
    <source>
        <dbReference type="ARBA" id="ARBA00022989"/>
    </source>
</evidence>
<comment type="subcellular location">
    <subcellularLocation>
        <location evidence="2">Cell membrane</location>
        <topology evidence="2">Multi-pass membrane protein</topology>
    </subcellularLocation>
</comment>
<keyword evidence="7" id="KW-0479">Metal-binding</keyword>
<feature type="transmembrane region" description="Helical" evidence="13">
    <location>
        <begin position="145"/>
        <end position="167"/>
    </location>
</feature>
<name>A0AA41YT20_9PROT</name>
<keyword evidence="3" id="KW-0813">Transport</keyword>
<evidence type="ECO:0000313" key="16">
    <source>
        <dbReference type="Proteomes" id="UP001165679"/>
    </source>
</evidence>
<feature type="transmembrane region" description="Helical" evidence="13">
    <location>
        <begin position="51"/>
        <end position="72"/>
    </location>
</feature>
<dbReference type="PANTHER" id="PTHR30529:SF1">
    <property type="entry name" value="CYTOCHROME B561 HOMOLOG 2"/>
    <property type="match status" value="1"/>
</dbReference>
<evidence type="ECO:0000256" key="2">
    <source>
        <dbReference type="ARBA" id="ARBA00004651"/>
    </source>
</evidence>
<comment type="cofactor">
    <cofactor evidence="1">
        <name>heme b</name>
        <dbReference type="ChEBI" id="CHEBI:60344"/>
    </cofactor>
</comment>
<protein>
    <submittedName>
        <fullName evidence="15">Cytochrome b</fullName>
    </submittedName>
</protein>
<dbReference type="GO" id="GO:0009055">
    <property type="term" value="F:electron transfer activity"/>
    <property type="evidence" value="ECO:0007669"/>
    <property type="project" value="InterPro"/>
</dbReference>
<comment type="caution">
    <text evidence="15">The sequence shown here is derived from an EMBL/GenBank/DDBJ whole genome shotgun (WGS) entry which is preliminary data.</text>
</comment>
<dbReference type="GO" id="GO:0020037">
    <property type="term" value="F:heme binding"/>
    <property type="evidence" value="ECO:0007669"/>
    <property type="project" value="TreeGrafter"/>
</dbReference>
<feature type="transmembrane region" description="Helical" evidence="13">
    <location>
        <begin position="92"/>
        <end position="113"/>
    </location>
</feature>
<evidence type="ECO:0000256" key="13">
    <source>
        <dbReference type="SAM" id="Phobius"/>
    </source>
</evidence>
<keyword evidence="10" id="KW-0408">Iron</keyword>
<evidence type="ECO:0000313" key="15">
    <source>
        <dbReference type="EMBL" id="MCW3477823.1"/>
    </source>
</evidence>
<evidence type="ECO:0000256" key="12">
    <source>
        <dbReference type="ARBA" id="ARBA00037975"/>
    </source>
</evidence>
<dbReference type="GO" id="GO:0005886">
    <property type="term" value="C:plasma membrane"/>
    <property type="evidence" value="ECO:0007669"/>
    <property type="project" value="UniProtKB-SubCell"/>
</dbReference>
<keyword evidence="11 13" id="KW-0472">Membrane</keyword>
<sequence length="180" mass="20036">MTRMQTAFLRYDQKTIVLHWLTAGLIVLLWGLAQIIDVFPRDSDMRVHVRSVHIVLGVALGFVLVTRILWRLRDGRTLPPSDTGLLNVLSHAAHYALYALMIAEVALGLATAWTRGDSIFNLFSIPPFDPANTALARETRSLHGLVANLILIVAGAHAAAALFHHYVRRDGVLQRMLPEM</sequence>
<dbReference type="Gene3D" id="1.20.950.20">
    <property type="entry name" value="Transmembrane di-heme cytochromes, Chain C"/>
    <property type="match status" value="1"/>
</dbReference>
<dbReference type="RefSeq" id="WP_264716791.1">
    <property type="nucleotide sequence ID" value="NZ_JAPDNT010000055.1"/>
</dbReference>
<dbReference type="GO" id="GO:0046872">
    <property type="term" value="F:metal ion binding"/>
    <property type="evidence" value="ECO:0007669"/>
    <property type="project" value="UniProtKB-KW"/>
</dbReference>
<dbReference type="InterPro" id="IPR011577">
    <property type="entry name" value="Cyt_b561_bac/Ni-Hgenase"/>
</dbReference>
<evidence type="ECO:0000256" key="8">
    <source>
        <dbReference type="ARBA" id="ARBA00022982"/>
    </source>
</evidence>
<organism evidence="15 16">
    <name type="scientific">Limobrevibacterium gyesilva</name>
    <dbReference type="NCBI Taxonomy" id="2991712"/>
    <lineage>
        <taxon>Bacteria</taxon>
        <taxon>Pseudomonadati</taxon>
        <taxon>Pseudomonadota</taxon>
        <taxon>Alphaproteobacteria</taxon>
        <taxon>Acetobacterales</taxon>
        <taxon>Acetobacteraceae</taxon>
        <taxon>Limobrevibacterium</taxon>
    </lineage>
</organism>
<dbReference type="InterPro" id="IPR016174">
    <property type="entry name" value="Di-haem_cyt_TM"/>
</dbReference>
<evidence type="ECO:0000256" key="11">
    <source>
        <dbReference type="ARBA" id="ARBA00023136"/>
    </source>
</evidence>
<keyword evidence="4" id="KW-1003">Cell membrane</keyword>
<accession>A0AA41YT20</accession>
<keyword evidence="5" id="KW-0349">Heme</keyword>
<dbReference type="EMBL" id="JAPDNT010000055">
    <property type="protein sequence ID" value="MCW3477823.1"/>
    <property type="molecule type" value="Genomic_DNA"/>
</dbReference>
<reference evidence="15" key="1">
    <citation type="submission" date="2022-09" db="EMBL/GenBank/DDBJ databases">
        <title>Rhodovastum sp. nov. RN2-1 isolated from soil in Seongnam, South Korea.</title>
        <authorList>
            <person name="Le N.T."/>
        </authorList>
    </citation>
    <scope>NUCLEOTIDE SEQUENCE</scope>
    <source>
        <strain evidence="15">RN2-1</strain>
    </source>
</reference>